<feature type="region of interest" description="Disordered" evidence="1">
    <location>
        <begin position="28"/>
        <end position="47"/>
    </location>
</feature>
<accession>A0A1M7ULB1</accession>
<dbReference type="OrthoDB" id="527247at2"/>
<reference evidence="3 4" key="1">
    <citation type="submission" date="2016-12" db="EMBL/GenBank/DDBJ databases">
        <authorList>
            <person name="Song W.-J."/>
            <person name="Kurnit D.M."/>
        </authorList>
    </citation>
    <scope>NUCLEOTIDE SEQUENCE [LARGE SCALE GENOMIC DNA]</scope>
    <source>
        <strain evidence="3 4">DSM 43162</strain>
    </source>
</reference>
<protein>
    <recommendedName>
        <fullName evidence="2">Pvc16 N-terminal domain-containing protein</fullName>
    </recommendedName>
</protein>
<evidence type="ECO:0000313" key="3">
    <source>
        <dbReference type="EMBL" id="SHN83686.1"/>
    </source>
</evidence>
<evidence type="ECO:0000256" key="1">
    <source>
        <dbReference type="SAM" id="MobiDB-lite"/>
    </source>
</evidence>
<sequence length="196" mass="20983">MAGFGGIAAVGKSIESVLNAGYAVQEPVPGSNTKSRLVRTEDLDPPAPSVTRPGLSLLLYRVDFTKALRPAWAVTSAADGNVHLPLDLHYLLTAWGDNAEDEHRVIGRSMQILEELGGLTGPQLQVGGDWSVAESVQLYLEDMPTDDLMRTFDSLRCEFRLSIPYLARVVVVSTRGGSPDGDVLTSIRGARPGVGP</sequence>
<dbReference type="RefSeq" id="WP_072919927.1">
    <property type="nucleotide sequence ID" value="NZ_FRDM01000021.1"/>
</dbReference>
<feature type="domain" description="Pvc16 N-terminal" evidence="2">
    <location>
        <begin position="10"/>
        <end position="174"/>
    </location>
</feature>
<dbReference type="Proteomes" id="UP000184428">
    <property type="component" value="Unassembled WGS sequence"/>
</dbReference>
<name>A0A1M7ULB1_9ACTN</name>
<evidence type="ECO:0000259" key="2">
    <source>
        <dbReference type="Pfam" id="PF14065"/>
    </source>
</evidence>
<evidence type="ECO:0000313" key="4">
    <source>
        <dbReference type="Proteomes" id="UP000184428"/>
    </source>
</evidence>
<organism evidence="3 4">
    <name type="scientific">Geodermatophilus obscurus</name>
    <dbReference type="NCBI Taxonomy" id="1861"/>
    <lineage>
        <taxon>Bacteria</taxon>
        <taxon>Bacillati</taxon>
        <taxon>Actinomycetota</taxon>
        <taxon>Actinomycetes</taxon>
        <taxon>Geodermatophilales</taxon>
        <taxon>Geodermatophilaceae</taxon>
        <taxon>Geodermatophilus</taxon>
    </lineage>
</organism>
<dbReference type="Pfam" id="PF14065">
    <property type="entry name" value="Pvc16_N"/>
    <property type="match status" value="1"/>
</dbReference>
<dbReference type="EMBL" id="FRDM01000021">
    <property type="protein sequence ID" value="SHN83686.1"/>
    <property type="molecule type" value="Genomic_DNA"/>
</dbReference>
<dbReference type="InterPro" id="IPR025351">
    <property type="entry name" value="Pvc16_N"/>
</dbReference>
<proteinExistence type="predicted"/>
<gene>
    <name evidence="3" type="ORF">SAMN05660350_03468</name>
</gene>
<dbReference type="AlphaFoldDB" id="A0A1M7ULB1"/>